<feature type="transmembrane region" description="Helical" evidence="2">
    <location>
        <begin position="104"/>
        <end position="124"/>
    </location>
</feature>
<feature type="transmembrane region" description="Helical" evidence="2">
    <location>
        <begin position="144"/>
        <end position="166"/>
    </location>
</feature>
<dbReference type="Pfam" id="PF01370">
    <property type="entry name" value="Epimerase"/>
    <property type="match status" value="1"/>
</dbReference>
<dbReference type="PANTHER" id="PTHR11092:SF0">
    <property type="entry name" value="EPIMERASE FAMILY PROTEIN SDR39U1"/>
    <property type="match status" value="1"/>
</dbReference>
<dbReference type="Proteomes" id="UP000216020">
    <property type="component" value="Unassembled WGS sequence"/>
</dbReference>
<organism evidence="5 6">
    <name type="scientific">Bordetella genomosp. 10</name>
    <dbReference type="NCBI Taxonomy" id="1416804"/>
    <lineage>
        <taxon>Bacteria</taxon>
        <taxon>Pseudomonadati</taxon>
        <taxon>Pseudomonadota</taxon>
        <taxon>Betaproteobacteria</taxon>
        <taxon>Burkholderiales</taxon>
        <taxon>Alcaligenaceae</taxon>
        <taxon>Bordetella</taxon>
    </lineage>
</organism>
<feature type="domain" description="NAD-dependent epimerase/dehydratase" evidence="3">
    <location>
        <begin position="186"/>
        <end position="400"/>
    </location>
</feature>
<dbReference type="RefSeq" id="WP_094853794.1">
    <property type="nucleotide sequence ID" value="NZ_NEVM01000002.1"/>
</dbReference>
<dbReference type="InterPro" id="IPR001509">
    <property type="entry name" value="Epimerase_deHydtase"/>
</dbReference>
<protein>
    <submittedName>
        <fullName evidence="5">TIGR01777 family protein</fullName>
    </submittedName>
</protein>
<accession>A0A261SCU9</accession>
<dbReference type="Gene3D" id="3.40.50.720">
    <property type="entry name" value="NAD(P)-binding Rossmann-like Domain"/>
    <property type="match status" value="1"/>
</dbReference>
<feature type="transmembrane region" description="Helical" evidence="2">
    <location>
        <begin position="343"/>
        <end position="362"/>
    </location>
</feature>
<dbReference type="AlphaFoldDB" id="A0A261SCU9"/>
<dbReference type="EMBL" id="NEVM01000002">
    <property type="protein sequence ID" value="OZI34802.1"/>
    <property type="molecule type" value="Genomic_DNA"/>
</dbReference>
<evidence type="ECO:0000256" key="2">
    <source>
        <dbReference type="SAM" id="Phobius"/>
    </source>
</evidence>
<evidence type="ECO:0000259" key="4">
    <source>
        <dbReference type="Pfam" id="PF08338"/>
    </source>
</evidence>
<evidence type="ECO:0000313" key="6">
    <source>
        <dbReference type="Proteomes" id="UP000216020"/>
    </source>
</evidence>
<dbReference type="NCBIfam" id="TIGR01777">
    <property type="entry name" value="yfcH"/>
    <property type="match status" value="1"/>
</dbReference>
<gene>
    <name evidence="5" type="ORF">CAL29_15145</name>
</gene>
<sequence>MADFSVLTLALDLLIIQAILGALDTIYHHELTVALPYRRSARLELSIHAMRSCFYGVLFLGIAHRAFQGGWAVTVAVLFSLEICLTLWDFVIEDRSRKLPAIERIMHTVLAINAGAFFALYGMQLWAWSHLPTALAPLDLGWRGWVLTLFAIGVTASGIRDGVAALRLRRQRPRANPFAGLGHQRVLVTGGTGFIGEQLVAQLLEAGHAVTLLTRDPLRAAYQFDGRARCVRDLGQLAAADAYDAVINLAGAPIAGGPWRPGRKAKLLASRIRTTEALLQWLARAAHKPALWVQASAIGYYGVRDPEERLDENAAQGEGFMAELCARWEAAARPAAAMGVRQVTLRLGIVFGAGGALLPLLIPFRLGVGGRMGDGRQIMSWVHRDDVTRVIAHAFEDPAMRGAYNLVAPDAVSQAVFAERVGKILRRPVWLHVPARPVRAIAGEMAQLFFDGQRVVPNRLTAGGYTFLYPTLDLALRDVV</sequence>
<dbReference type="InterPro" id="IPR013549">
    <property type="entry name" value="DUF1731"/>
</dbReference>
<dbReference type="InterPro" id="IPR010099">
    <property type="entry name" value="SDR39U1"/>
</dbReference>
<dbReference type="SUPFAM" id="SSF51735">
    <property type="entry name" value="NAD(P)-binding Rossmann-fold domains"/>
    <property type="match status" value="1"/>
</dbReference>
<keyword evidence="6" id="KW-1185">Reference proteome</keyword>
<dbReference type="Pfam" id="PF08338">
    <property type="entry name" value="DUF1731"/>
    <property type="match status" value="1"/>
</dbReference>
<evidence type="ECO:0000259" key="3">
    <source>
        <dbReference type="Pfam" id="PF01370"/>
    </source>
</evidence>
<proteinExistence type="inferred from homology"/>
<keyword evidence="2" id="KW-0812">Transmembrane</keyword>
<feature type="transmembrane region" description="Helical" evidence="2">
    <location>
        <begin position="6"/>
        <end position="27"/>
    </location>
</feature>
<keyword evidence="2" id="KW-1133">Transmembrane helix</keyword>
<reference evidence="6" key="1">
    <citation type="submission" date="2017-05" db="EMBL/GenBank/DDBJ databases">
        <title>Complete and WGS of Bordetella genogroups.</title>
        <authorList>
            <person name="Spilker T."/>
            <person name="Lipuma J."/>
        </authorList>
    </citation>
    <scope>NUCLEOTIDE SEQUENCE [LARGE SCALE GENOMIC DNA]</scope>
    <source>
        <strain evidence="6">AU16122</strain>
    </source>
</reference>
<dbReference type="PANTHER" id="PTHR11092">
    <property type="entry name" value="SUGAR NUCLEOTIDE EPIMERASE RELATED"/>
    <property type="match status" value="1"/>
</dbReference>
<dbReference type="InterPro" id="IPR036291">
    <property type="entry name" value="NAD(P)-bd_dom_sf"/>
</dbReference>
<comment type="caution">
    <text evidence="5">The sequence shown here is derived from an EMBL/GenBank/DDBJ whole genome shotgun (WGS) entry which is preliminary data.</text>
</comment>
<evidence type="ECO:0000256" key="1">
    <source>
        <dbReference type="ARBA" id="ARBA00009353"/>
    </source>
</evidence>
<evidence type="ECO:0000313" key="5">
    <source>
        <dbReference type="EMBL" id="OZI34802.1"/>
    </source>
</evidence>
<feature type="transmembrane region" description="Helical" evidence="2">
    <location>
        <begin position="73"/>
        <end position="92"/>
    </location>
</feature>
<name>A0A261SCU9_9BORD</name>
<dbReference type="OrthoDB" id="9801773at2"/>
<keyword evidence="2" id="KW-0472">Membrane</keyword>
<comment type="similarity">
    <text evidence="1">Belongs to the NAD(P)-dependent epimerase/dehydratase family. SDR39U1 subfamily.</text>
</comment>
<feature type="domain" description="DUF1731" evidence="4">
    <location>
        <begin position="433"/>
        <end position="479"/>
    </location>
</feature>